<evidence type="ECO:0000313" key="2">
    <source>
        <dbReference type="Proteomes" id="UP000250235"/>
    </source>
</evidence>
<dbReference type="Proteomes" id="UP000250235">
    <property type="component" value="Unassembled WGS sequence"/>
</dbReference>
<name>A0A2Z7CKK3_9LAMI</name>
<dbReference type="AlphaFoldDB" id="A0A2Z7CKK3"/>
<proteinExistence type="predicted"/>
<gene>
    <name evidence="1" type="ORF">F511_18541</name>
</gene>
<accession>A0A2Z7CKK3</accession>
<organism evidence="1 2">
    <name type="scientific">Dorcoceras hygrometricum</name>
    <dbReference type="NCBI Taxonomy" id="472368"/>
    <lineage>
        <taxon>Eukaryota</taxon>
        <taxon>Viridiplantae</taxon>
        <taxon>Streptophyta</taxon>
        <taxon>Embryophyta</taxon>
        <taxon>Tracheophyta</taxon>
        <taxon>Spermatophyta</taxon>
        <taxon>Magnoliopsida</taxon>
        <taxon>eudicotyledons</taxon>
        <taxon>Gunneridae</taxon>
        <taxon>Pentapetalae</taxon>
        <taxon>asterids</taxon>
        <taxon>lamiids</taxon>
        <taxon>Lamiales</taxon>
        <taxon>Gesneriaceae</taxon>
        <taxon>Didymocarpoideae</taxon>
        <taxon>Trichosporeae</taxon>
        <taxon>Loxocarpinae</taxon>
        <taxon>Dorcoceras</taxon>
    </lineage>
</organism>
<sequence length="60" mass="7082">MSTTNIPDLISPHQPAIEPHHMYSRKLMSLDAQHVKLGNNEYMQYRHKLNILEHTTKPFK</sequence>
<keyword evidence="2" id="KW-1185">Reference proteome</keyword>
<reference evidence="1 2" key="1">
    <citation type="journal article" date="2015" name="Proc. Natl. Acad. Sci. U.S.A.">
        <title>The resurrection genome of Boea hygrometrica: A blueprint for survival of dehydration.</title>
        <authorList>
            <person name="Xiao L."/>
            <person name="Yang G."/>
            <person name="Zhang L."/>
            <person name="Yang X."/>
            <person name="Zhao S."/>
            <person name="Ji Z."/>
            <person name="Zhou Q."/>
            <person name="Hu M."/>
            <person name="Wang Y."/>
            <person name="Chen M."/>
            <person name="Xu Y."/>
            <person name="Jin H."/>
            <person name="Xiao X."/>
            <person name="Hu G."/>
            <person name="Bao F."/>
            <person name="Hu Y."/>
            <person name="Wan P."/>
            <person name="Li L."/>
            <person name="Deng X."/>
            <person name="Kuang T."/>
            <person name="Xiang C."/>
            <person name="Zhu J.K."/>
            <person name="Oliver M.J."/>
            <person name="He Y."/>
        </authorList>
    </citation>
    <scope>NUCLEOTIDE SEQUENCE [LARGE SCALE GENOMIC DNA]</scope>
    <source>
        <strain evidence="2">cv. XS01</strain>
    </source>
</reference>
<dbReference type="EMBL" id="KQ996416">
    <property type="protein sequence ID" value="KZV45219.1"/>
    <property type="molecule type" value="Genomic_DNA"/>
</dbReference>
<evidence type="ECO:0000313" key="1">
    <source>
        <dbReference type="EMBL" id="KZV45219.1"/>
    </source>
</evidence>
<protein>
    <submittedName>
        <fullName evidence="1">Uncharacterized protein</fullName>
    </submittedName>
</protein>